<organism evidence="2 3">
    <name type="scientific">Amycolatopsis rubida</name>
    <dbReference type="NCBI Taxonomy" id="112413"/>
    <lineage>
        <taxon>Bacteria</taxon>
        <taxon>Bacillati</taxon>
        <taxon>Actinomycetota</taxon>
        <taxon>Actinomycetes</taxon>
        <taxon>Pseudonocardiales</taxon>
        <taxon>Pseudonocardiaceae</taxon>
        <taxon>Amycolatopsis</taxon>
    </lineage>
</organism>
<feature type="region of interest" description="Disordered" evidence="1">
    <location>
        <begin position="37"/>
        <end position="63"/>
    </location>
</feature>
<name>A0ABX0C5G1_9PSEU</name>
<sequence>MATLSLWQTGQRQPERRESLAALTVLEQILAVPSGTLFSALGPPRPRGPGPNGQRRVPVETMWPADPGVPSLLRDVDGEDEFLARLSHHDLLTMESDGTEQSVRVRLVLRATKSGVSRIPIAYATDQPQATAPLIRPLRHCAVRTVEYLPEHGYLVASLQFDREMARGEVILVEYEVRPAPTSTRTVRHERKLRFPVREYFSEVSFHPQAVPARCWWMFNGDEVIERGGELPIDRTHCVQLAVSNAKPGRYALHWEW</sequence>
<dbReference type="Proteomes" id="UP000470404">
    <property type="component" value="Unassembled WGS sequence"/>
</dbReference>
<keyword evidence="3" id="KW-1185">Reference proteome</keyword>
<evidence type="ECO:0000313" key="2">
    <source>
        <dbReference type="EMBL" id="NEC62976.1"/>
    </source>
</evidence>
<dbReference type="RefSeq" id="WP_157904975.1">
    <property type="nucleotide sequence ID" value="NZ_JAAGNC010000223.1"/>
</dbReference>
<proteinExistence type="predicted"/>
<evidence type="ECO:0008006" key="4">
    <source>
        <dbReference type="Google" id="ProtNLM"/>
    </source>
</evidence>
<accession>A0ABX0C5G1</accession>
<comment type="caution">
    <text evidence="2">The sequence shown here is derived from an EMBL/GenBank/DDBJ whole genome shotgun (WGS) entry which is preliminary data.</text>
</comment>
<protein>
    <recommendedName>
        <fullName evidence="4">XRE family transcriptional regulator</fullName>
    </recommendedName>
</protein>
<evidence type="ECO:0000313" key="3">
    <source>
        <dbReference type="Proteomes" id="UP000470404"/>
    </source>
</evidence>
<gene>
    <name evidence="2" type="ORF">G3I59_47160</name>
</gene>
<dbReference type="EMBL" id="JAAGNC010000223">
    <property type="protein sequence ID" value="NEC62976.1"/>
    <property type="molecule type" value="Genomic_DNA"/>
</dbReference>
<evidence type="ECO:0000256" key="1">
    <source>
        <dbReference type="SAM" id="MobiDB-lite"/>
    </source>
</evidence>
<reference evidence="2 3" key="1">
    <citation type="submission" date="2020-01" db="EMBL/GenBank/DDBJ databases">
        <title>Insect and environment-associated Actinomycetes.</title>
        <authorList>
            <person name="Currrie C."/>
            <person name="Chevrette M."/>
            <person name="Carlson C."/>
            <person name="Stubbendieck R."/>
            <person name="Wendt-Pienkowski E."/>
        </authorList>
    </citation>
    <scope>NUCLEOTIDE SEQUENCE [LARGE SCALE GENOMIC DNA]</scope>
    <source>
        <strain evidence="2 3">SID8386</strain>
    </source>
</reference>